<gene>
    <name evidence="1" type="ORF">LSAT_V11C700351320</name>
</gene>
<proteinExistence type="predicted"/>
<reference evidence="1 2" key="1">
    <citation type="journal article" date="2017" name="Nat. Commun.">
        <title>Genome assembly with in vitro proximity ligation data and whole-genome triplication in lettuce.</title>
        <authorList>
            <person name="Reyes-Chin-Wo S."/>
            <person name="Wang Z."/>
            <person name="Yang X."/>
            <person name="Kozik A."/>
            <person name="Arikit S."/>
            <person name="Song C."/>
            <person name="Xia L."/>
            <person name="Froenicke L."/>
            <person name="Lavelle D.O."/>
            <person name="Truco M.J."/>
            <person name="Xia R."/>
            <person name="Zhu S."/>
            <person name="Xu C."/>
            <person name="Xu H."/>
            <person name="Xu X."/>
            <person name="Cox K."/>
            <person name="Korf I."/>
            <person name="Meyers B.C."/>
            <person name="Michelmore R.W."/>
        </authorList>
    </citation>
    <scope>NUCLEOTIDE SEQUENCE [LARGE SCALE GENOMIC DNA]</scope>
    <source>
        <strain evidence="2">cv. Salinas</strain>
        <tissue evidence="1">Seedlings</tissue>
    </source>
</reference>
<dbReference type="AlphaFoldDB" id="A0A9R1X102"/>
<organism evidence="1 2">
    <name type="scientific">Lactuca sativa</name>
    <name type="common">Garden lettuce</name>
    <dbReference type="NCBI Taxonomy" id="4236"/>
    <lineage>
        <taxon>Eukaryota</taxon>
        <taxon>Viridiplantae</taxon>
        <taxon>Streptophyta</taxon>
        <taxon>Embryophyta</taxon>
        <taxon>Tracheophyta</taxon>
        <taxon>Spermatophyta</taxon>
        <taxon>Magnoliopsida</taxon>
        <taxon>eudicotyledons</taxon>
        <taxon>Gunneridae</taxon>
        <taxon>Pentapetalae</taxon>
        <taxon>asterids</taxon>
        <taxon>campanulids</taxon>
        <taxon>Asterales</taxon>
        <taxon>Asteraceae</taxon>
        <taxon>Cichorioideae</taxon>
        <taxon>Cichorieae</taxon>
        <taxon>Lactucinae</taxon>
        <taxon>Lactuca</taxon>
    </lineage>
</organism>
<comment type="caution">
    <text evidence="1">The sequence shown here is derived from an EMBL/GenBank/DDBJ whole genome shotgun (WGS) entry which is preliminary data.</text>
</comment>
<sequence length="159" mass="18235">MSDTLLRCNKHSLPSAVHEDKPILAMYLDLQSCLEAKPCNLNVIPFIELHGNIIGGPLKPLRDKRHGIRIFSGSEMSLFQGRFKNQKRKKLKHEFIQASYFQGIEKQFEYGFENQLPTFVLHLIHLLGENQILDHCFAIWNTQAFCLHVDSPAAMGFTL</sequence>
<accession>A0A9R1X102</accession>
<keyword evidence="2" id="KW-1185">Reference proteome</keyword>
<dbReference type="Proteomes" id="UP000235145">
    <property type="component" value="Unassembled WGS sequence"/>
</dbReference>
<protein>
    <submittedName>
        <fullName evidence="1">Uncharacterized protein</fullName>
    </submittedName>
</protein>
<dbReference type="EMBL" id="NBSK02000007">
    <property type="protein sequence ID" value="KAJ0196525.1"/>
    <property type="molecule type" value="Genomic_DNA"/>
</dbReference>
<name>A0A9R1X102_LACSA</name>
<evidence type="ECO:0000313" key="2">
    <source>
        <dbReference type="Proteomes" id="UP000235145"/>
    </source>
</evidence>
<evidence type="ECO:0000313" key="1">
    <source>
        <dbReference type="EMBL" id="KAJ0196525.1"/>
    </source>
</evidence>